<gene>
    <name evidence="3" type="ORF">scyTo_0011845</name>
</gene>
<dbReference type="GO" id="GO:0051642">
    <property type="term" value="P:centrosome localization"/>
    <property type="evidence" value="ECO:0007669"/>
    <property type="project" value="TreeGrafter"/>
</dbReference>
<dbReference type="OMA" id="KQEMTGS"/>
<comment type="similarity">
    <text evidence="1">Belongs to the SAPAP family.</text>
</comment>
<dbReference type="GO" id="GO:0051382">
    <property type="term" value="P:kinetochore assembly"/>
    <property type="evidence" value="ECO:0007669"/>
    <property type="project" value="TreeGrafter"/>
</dbReference>
<dbReference type="GO" id="GO:0007059">
    <property type="term" value="P:chromosome segregation"/>
    <property type="evidence" value="ECO:0007669"/>
    <property type="project" value="TreeGrafter"/>
</dbReference>
<organism evidence="3 4">
    <name type="scientific">Scyliorhinus torazame</name>
    <name type="common">Cloudy catshark</name>
    <name type="synonym">Catulus torazame</name>
    <dbReference type="NCBI Taxonomy" id="75743"/>
    <lineage>
        <taxon>Eukaryota</taxon>
        <taxon>Metazoa</taxon>
        <taxon>Chordata</taxon>
        <taxon>Craniata</taxon>
        <taxon>Vertebrata</taxon>
        <taxon>Chondrichthyes</taxon>
        <taxon>Elasmobranchii</taxon>
        <taxon>Galeomorphii</taxon>
        <taxon>Galeoidea</taxon>
        <taxon>Carcharhiniformes</taxon>
        <taxon>Scyliorhinidae</taxon>
        <taxon>Scyliorhinus</taxon>
    </lineage>
</organism>
<dbReference type="EMBL" id="BFAA01005540">
    <property type="protein sequence ID" value="GCB65209.1"/>
    <property type="molecule type" value="Genomic_DNA"/>
</dbReference>
<comment type="caution">
    <text evidence="3">The sequence shown here is derived from an EMBL/GenBank/DDBJ whole genome shotgun (WGS) entry which is preliminary data.</text>
</comment>
<dbReference type="GO" id="GO:0008017">
    <property type="term" value="F:microtubule binding"/>
    <property type="evidence" value="ECO:0007669"/>
    <property type="project" value="TreeGrafter"/>
</dbReference>
<evidence type="ECO:0000313" key="3">
    <source>
        <dbReference type="EMBL" id="GCB65209.1"/>
    </source>
</evidence>
<sequence>ESSRAAPQPVQRLEMLQRYKEEKLLRKLKAEREKPKQVFKVGIYRPDATLFQSQNTVKPKATAVVPSASELRVTRSMSKKQELLVTKTPSEPKFTAPAKVGPVKSSVISNQRGSTMSTGTRSQHQAIQTAGPKVPAAREKRAPKPQTAVNKAKKPGKSWEKSNCKLVAVDELESVLCEEPEMEAISEKDEPENCEEPIPPTENDDGHQMPPVLHTRRVSKRVSFAPENYAFAPVVGLPQFKFPPLSPHSVDHFFGPCSWSPVDHKLKSNVVSSTTKNLQSRTRRNKFAPEIESESLPEAQNEDTIIAVIEEIPGPIKPQDSSASSTADVSGPVHDVAYFRGIVVSETESLTGLCQQWEGWATSEEVPDGVKDLVRTTVGQARLLISERFKQFNGLVDNCEFKTSDKEVTCTDLEGFWDMVYFQVEDVNKKFERLKKHQENNWQEQNVLPSLPKKVVKKKVAIPKPTEGLVIKTNKTTTAPKSRLAALKASMKAKLKQEMTGSSSKEAQNDNVIVFDAGFFRVESPAKSFIASPNTSVINLASRQQQKEHCPPARGVCNAAPPVPCIDDSPDQQTSERETSEVLSETESPVTMKSFHHSMAGESTAQEAVSPGKSPVEVNASLDFTKYFQPGSCVGDLSEVLQPSLHDHGCDAKPVCTETNDTPGVGISELSSPPLDCEDVEMKSPVSERSSPTGAHPIPQGEMLQQRISLGLASSSISATRGTPSFNSLNDSLTAGTILHSVKLTAMSPFETMVGGGDQRVLPHQVALQDLMSFSPSGTPQ</sequence>
<name>A0A401NWG8_SCYTO</name>
<dbReference type="InterPro" id="IPR005026">
    <property type="entry name" value="SAPAP"/>
</dbReference>
<dbReference type="GO" id="GO:0031616">
    <property type="term" value="C:spindle pole centrosome"/>
    <property type="evidence" value="ECO:0007669"/>
    <property type="project" value="TreeGrafter"/>
</dbReference>
<dbReference type="Pfam" id="PF03359">
    <property type="entry name" value="GKAP"/>
    <property type="match status" value="1"/>
</dbReference>
<dbReference type="GO" id="GO:0005634">
    <property type="term" value="C:nucleus"/>
    <property type="evidence" value="ECO:0007669"/>
    <property type="project" value="TreeGrafter"/>
</dbReference>
<evidence type="ECO:0000313" key="4">
    <source>
        <dbReference type="Proteomes" id="UP000288216"/>
    </source>
</evidence>
<feature type="compositionally biased region" description="Polar residues" evidence="2">
    <location>
        <begin position="106"/>
        <end position="128"/>
    </location>
</feature>
<dbReference type="PANTHER" id="PTHR12353:SF1">
    <property type="entry name" value="DISKS LARGE-ASSOCIATED PROTEIN 5"/>
    <property type="match status" value="1"/>
</dbReference>
<keyword evidence="4" id="KW-1185">Reference proteome</keyword>
<dbReference type="STRING" id="75743.A0A401NWG8"/>
<evidence type="ECO:0000256" key="1">
    <source>
        <dbReference type="ARBA" id="ARBA00008839"/>
    </source>
</evidence>
<dbReference type="GO" id="GO:0023052">
    <property type="term" value="P:signaling"/>
    <property type="evidence" value="ECO:0007669"/>
    <property type="project" value="InterPro"/>
</dbReference>
<protein>
    <recommendedName>
        <fullName evidence="5">Disks large-associated protein 5</fullName>
    </recommendedName>
</protein>
<dbReference type="Proteomes" id="UP000288216">
    <property type="component" value="Unassembled WGS sequence"/>
</dbReference>
<proteinExistence type="inferred from homology"/>
<dbReference type="AlphaFoldDB" id="A0A401NWG8"/>
<reference evidence="3 4" key="1">
    <citation type="journal article" date="2018" name="Nat. Ecol. Evol.">
        <title>Shark genomes provide insights into elasmobranch evolution and the origin of vertebrates.</title>
        <authorList>
            <person name="Hara Y"/>
            <person name="Yamaguchi K"/>
            <person name="Onimaru K"/>
            <person name="Kadota M"/>
            <person name="Koyanagi M"/>
            <person name="Keeley SD"/>
            <person name="Tatsumi K"/>
            <person name="Tanaka K"/>
            <person name="Motone F"/>
            <person name="Kageyama Y"/>
            <person name="Nozu R"/>
            <person name="Adachi N"/>
            <person name="Nishimura O"/>
            <person name="Nakagawa R"/>
            <person name="Tanegashima C"/>
            <person name="Kiyatake I"/>
            <person name="Matsumoto R"/>
            <person name="Murakumo K"/>
            <person name="Nishida K"/>
            <person name="Terakita A"/>
            <person name="Kuratani S"/>
            <person name="Sato K"/>
            <person name="Hyodo S Kuraku.S."/>
        </authorList>
    </citation>
    <scope>NUCLEOTIDE SEQUENCE [LARGE SCALE GENOMIC DNA]</scope>
</reference>
<dbReference type="PANTHER" id="PTHR12353">
    <property type="entry name" value="DISKS LARGE-ASSOCIATED PROTEIN DAP SAP90/PSD-95-ASSOCIATED PROTEIN"/>
    <property type="match status" value="1"/>
</dbReference>
<feature type="region of interest" description="Disordered" evidence="2">
    <location>
        <begin position="85"/>
        <end position="157"/>
    </location>
</feature>
<feature type="region of interest" description="Disordered" evidence="2">
    <location>
        <begin position="561"/>
        <end position="589"/>
    </location>
</feature>
<dbReference type="GO" id="GO:0007346">
    <property type="term" value="P:regulation of mitotic cell cycle"/>
    <property type="evidence" value="ECO:0007669"/>
    <property type="project" value="TreeGrafter"/>
</dbReference>
<dbReference type="OrthoDB" id="10023951at2759"/>
<feature type="non-terminal residue" evidence="3">
    <location>
        <position position="1"/>
    </location>
</feature>
<evidence type="ECO:0000256" key="2">
    <source>
        <dbReference type="SAM" id="MobiDB-lite"/>
    </source>
</evidence>
<dbReference type="GO" id="GO:0005737">
    <property type="term" value="C:cytoplasm"/>
    <property type="evidence" value="ECO:0007669"/>
    <property type="project" value="TreeGrafter"/>
</dbReference>
<evidence type="ECO:0008006" key="5">
    <source>
        <dbReference type="Google" id="ProtNLM"/>
    </source>
</evidence>
<dbReference type="GO" id="GO:0007052">
    <property type="term" value="P:mitotic spindle organization"/>
    <property type="evidence" value="ECO:0007669"/>
    <property type="project" value="TreeGrafter"/>
</dbReference>
<accession>A0A401NWG8</accession>